<dbReference type="SUPFAM" id="SSF54768">
    <property type="entry name" value="dsRNA-binding domain-like"/>
    <property type="match status" value="1"/>
</dbReference>
<name>A0A381PZV1_9ZZZZ</name>
<dbReference type="GO" id="GO:0004525">
    <property type="term" value="F:ribonuclease III activity"/>
    <property type="evidence" value="ECO:0007669"/>
    <property type="project" value="UniProtKB-EC"/>
</dbReference>
<dbReference type="InterPro" id="IPR036389">
    <property type="entry name" value="RNase_III_sf"/>
</dbReference>
<evidence type="ECO:0000259" key="8">
    <source>
        <dbReference type="PROSITE" id="PS50137"/>
    </source>
</evidence>
<dbReference type="GO" id="GO:0006364">
    <property type="term" value="P:rRNA processing"/>
    <property type="evidence" value="ECO:0007669"/>
    <property type="project" value="InterPro"/>
</dbReference>
<dbReference type="PROSITE" id="PS50142">
    <property type="entry name" value="RNASE_3_2"/>
    <property type="match status" value="1"/>
</dbReference>
<dbReference type="FunFam" id="1.10.1520.10:FF:000001">
    <property type="entry name" value="Ribonuclease 3"/>
    <property type="match status" value="1"/>
</dbReference>
<dbReference type="InterPro" id="IPR011907">
    <property type="entry name" value="RNase_III"/>
</dbReference>
<dbReference type="CDD" id="cd00593">
    <property type="entry name" value="RIBOc"/>
    <property type="match status" value="1"/>
</dbReference>
<evidence type="ECO:0000256" key="7">
    <source>
        <dbReference type="ARBA" id="ARBA00022884"/>
    </source>
</evidence>
<gene>
    <name evidence="10" type="ORF">METZ01_LOCUS24383</name>
</gene>
<dbReference type="GO" id="GO:0010468">
    <property type="term" value="P:regulation of gene expression"/>
    <property type="evidence" value="ECO:0007669"/>
    <property type="project" value="TreeGrafter"/>
</dbReference>
<keyword evidence="4" id="KW-0540">Nuclease</keyword>
<evidence type="ECO:0000259" key="9">
    <source>
        <dbReference type="PROSITE" id="PS50142"/>
    </source>
</evidence>
<dbReference type="PANTHER" id="PTHR11207">
    <property type="entry name" value="RIBONUCLEASE III"/>
    <property type="match status" value="1"/>
</dbReference>
<dbReference type="SUPFAM" id="SSF69065">
    <property type="entry name" value="RNase III domain-like"/>
    <property type="match status" value="1"/>
</dbReference>
<evidence type="ECO:0000256" key="2">
    <source>
        <dbReference type="ARBA" id="ARBA00010183"/>
    </source>
</evidence>
<proteinExistence type="inferred from homology"/>
<dbReference type="GO" id="GO:0003725">
    <property type="term" value="F:double-stranded RNA binding"/>
    <property type="evidence" value="ECO:0007669"/>
    <property type="project" value="TreeGrafter"/>
</dbReference>
<evidence type="ECO:0000256" key="3">
    <source>
        <dbReference type="ARBA" id="ARBA00012177"/>
    </source>
</evidence>
<evidence type="ECO:0000313" key="10">
    <source>
        <dbReference type="EMBL" id="SUZ71529.1"/>
    </source>
</evidence>
<dbReference type="Gene3D" id="3.30.160.20">
    <property type="match status" value="1"/>
</dbReference>
<dbReference type="CDD" id="cd10845">
    <property type="entry name" value="DSRM_RNAse_III_family"/>
    <property type="match status" value="1"/>
</dbReference>
<keyword evidence="5" id="KW-0255">Endonuclease</keyword>
<evidence type="ECO:0000256" key="6">
    <source>
        <dbReference type="ARBA" id="ARBA00022801"/>
    </source>
</evidence>
<dbReference type="NCBIfam" id="TIGR02191">
    <property type="entry name" value="RNaseIII"/>
    <property type="match status" value="1"/>
</dbReference>
<dbReference type="SMART" id="SM00358">
    <property type="entry name" value="DSRM"/>
    <property type="match status" value="1"/>
</dbReference>
<dbReference type="Pfam" id="PF14622">
    <property type="entry name" value="Ribonucleas_3_3"/>
    <property type="match status" value="1"/>
</dbReference>
<keyword evidence="7" id="KW-0694">RNA-binding</keyword>
<dbReference type="HAMAP" id="MF_00104">
    <property type="entry name" value="RNase_III"/>
    <property type="match status" value="1"/>
</dbReference>
<dbReference type="PANTHER" id="PTHR11207:SF0">
    <property type="entry name" value="RIBONUCLEASE 3"/>
    <property type="match status" value="1"/>
</dbReference>
<dbReference type="Gene3D" id="1.10.1520.10">
    <property type="entry name" value="Ribonuclease III domain"/>
    <property type="match status" value="1"/>
</dbReference>
<dbReference type="SMART" id="SM00535">
    <property type="entry name" value="RIBOc"/>
    <property type="match status" value="1"/>
</dbReference>
<feature type="domain" description="DRBM" evidence="8">
    <location>
        <begin position="146"/>
        <end position="216"/>
    </location>
</feature>
<dbReference type="EC" id="3.1.26.3" evidence="3"/>
<evidence type="ECO:0000256" key="4">
    <source>
        <dbReference type="ARBA" id="ARBA00022722"/>
    </source>
</evidence>
<organism evidence="10">
    <name type="scientific">marine metagenome</name>
    <dbReference type="NCBI Taxonomy" id="408172"/>
    <lineage>
        <taxon>unclassified sequences</taxon>
        <taxon>metagenomes</taxon>
        <taxon>ecological metagenomes</taxon>
    </lineage>
</organism>
<dbReference type="InterPro" id="IPR000999">
    <property type="entry name" value="RNase_III_dom"/>
</dbReference>
<comment type="similarity">
    <text evidence="2">Belongs to the ribonuclease III family.</text>
</comment>
<feature type="domain" description="RNase III" evidence="9">
    <location>
        <begin position="1"/>
        <end position="119"/>
    </location>
</feature>
<evidence type="ECO:0000256" key="5">
    <source>
        <dbReference type="ARBA" id="ARBA00022759"/>
    </source>
</evidence>
<evidence type="ECO:0000256" key="1">
    <source>
        <dbReference type="ARBA" id="ARBA00000109"/>
    </source>
</evidence>
<protein>
    <recommendedName>
        <fullName evidence="3">ribonuclease III</fullName>
        <ecNumber evidence="3">3.1.26.3</ecNumber>
    </recommendedName>
</protein>
<comment type="catalytic activity">
    <reaction evidence="1">
        <text>Endonucleolytic cleavage to 5'-phosphomonoester.</text>
        <dbReference type="EC" id="3.1.26.3"/>
    </reaction>
</comment>
<accession>A0A381PZV1</accession>
<dbReference type="InterPro" id="IPR014720">
    <property type="entry name" value="dsRBD_dom"/>
</dbReference>
<reference evidence="10" key="1">
    <citation type="submission" date="2018-05" db="EMBL/GenBank/DDBJ databases">
        <authorList>
            <person name="Lanie J.A."/>
            <person name="Ng W.-L."/>
            <person name="Kazmierczak K.M."/>
            <person name="Andrzejewski T.M."/>
            <person name="Davidsen T.M."/>
            <person name="Wayne K.J."/>
            <person name="Tettelin H."/>
            <person name="Glass J.I."/>
            <person name="Rusch D."/>
            <person name="Podicherti R."/>
            <person name="Tsui H.-C.T."/>
            <person name="Winkler M.E."/>
        </authorList>
    </citation>
    <scope>NUCLEOTIDE SEQUENCE</scope>
</reference>
<sequence length="219" mass="24618">VSSNLKKLKSNFSDKELFDLALTHKSASKTNNERLEFLGDAIINFYVTQKLYENYADIQEGKLTRLRASLVSREFLNDLGLAIGLSQAVKLGKGESTENNSIVGNALEAVVGAIFLDTGLEDTNQFLDTLYFEEFSKLKPLDDRKDSKSQLQEILQKKGLALPKYKVVDHGPKYNEDRFEINCTSPDLNISAIGKGKSRKIAEQEAAKLLLEEHFRNEK</sequence>
<dbReference type="AlphaFoldDB" id="A0A381PZV1"/>
<dbReference type="Pfam" id="PF00035">
    <property type="entry name" value="dsrm"/>
    <property type="match status" value="1"/>
</dbReference>
<keyword evidence="6" id="KW-0378">Hydrolase</keyword>
<dbReference type="PROSITE" id="PS00517">
    <property type="entry name" value="RNASE_3_1"/>
    <property type="match status" value="1"/>
</dbReference>
<dbReference type="EMBL" id="UINC01001125">
    <property type="protein sequence ID" value="SUZ71529.1"/>
    <property type="molecule type" value="Genomic_DNA"/>
</dbReference>
<feature type="non-terminal residue" evidence="10">
    <location>
        <position position="1"/>
    </location>
</feature>
<dbReference type="PROSITE" id="PS50137">
    <property type="entry name" value="DS_RBD"/>
    <property type="match status" value="1"/>
</dbReference>